<evidence type="ECO:0000256" key="2">
    <source>
        <dbReference type="ARBA" id="ARBA00005046"/>
    </source>
</evidence>
<gene>
    <name evidence="9" type="ORF">GCM10009810_14290</name>
</gene>
<dbReference type="PANTHER" id="PTHR10192">
    <property type="entry name" value="MOLYBDOPTERIN BIOSYNTHESIS PROTEIN"/>
    <property type="match status" value="1"/>
</dbReference>
<evidence type="ECO:0000256" key="5">
    <source>
        <dbReference type="ARBA" id="ARBA00023150"/>
    </source>
</evidence>
<dbReference type="PANTHER" id="PTHR10192:SF5">
    <property type="entry name" value="GEPHYRIN"/>
    <property type="match status" value="1"/>
</dbReference>
<comment type="similarity">
    <text evidence="3 7">Belongs to the MoeA family.</text>
</comment>
<dbReference type="NCBIfam" id="NF045515">
    <property type="entry name" value="Glp_gephyrin"/>
    <property type="match status" value="1"/>
</dbReference>
<dbReference type="InterPro" id="IPR036135">
    <property type="entry name" value="MoeA_linker/N_sf"/>
</dbReference>
<proteinExistence type="inferred from homology"/>
<dbReference type="InterPro" id="IPR036425">
    <property type="entry name" value="MoaB/Mog-like_dom_sf"/>
</dbReference>
<dbReference type="NCBIfam" id="TIGR00177">
    <property type="entry name" value="molyb_syn"/>
    <property type="match status" value="1"/>
</dbReference>
<dbReference type="Pfam" id="PF03453">
    <property type="entry name" value="MoeA_N"/>
    <property type="match status" value="1"/>
</dbReference>
<evidence type="ECO:0000259" key="8">
    <source>
        <dbReference type="SMART" id="SM00852"/>
    </source>
</evidence>
<keyword evidence="7" id="KW-0808">Transferase</keyword>
<dbReference type="InterPro" id="IPR036688">
    <property type="entry name" value="MoeA_C_domain_IV_sf"/>
</dbReference>
<comment type="caution">
    <text evidence="9">The sequence shown here is derived from an EMBL/GenBank/DDBJ whole genome shotgun (WGS) entry which is preliminary data.</text>
</comment>
<evidence type="ECO:0000313" key="10">
    <source>
        <dbReference type="Proteomes" id="UP001501475"/>
    </source>
</evidence>
<dbReference type="Pfam" id="PF03454">
    <property type="entry name" value="MoeA_C"/>
    <property type="match status" value="1"/>
</dbReference>
<comment type="pathway">
    <text evidence="2 7">Cofactor biosynthesis; molybdopterin biosynthesis.</text>
</comment>
<evidence type="ECO:0000256" key="1">
    <source>
        <dbReference type="ARBA" id="ARBA00002901"/>
    </source>
</evidence>
<feature type="domain" description="MoaB/Mog" evidence="8">
    <location>
        <begin position="166"/>
        <end position="304"/>
    </location>
</feature>
<name>A0ABN2KGP2_9MICO</name>
<comment type="cofactor">
    <cofactor evidence="7">
        <name>Mg(2+)</name>
        <dbReference type="ChEBI" id="CHEBI:18420"/>
    </cofactor>
</comment>
<comment type="catalytic activity">
    <reaction evidence="6">
        <text>adenylyl-molybdopterin + molybdate = Mo-molybdopterin + AMP + H(+)</text>
        <dbReference type="Rhea" id="RHEA:35047"/>
        <dbReference type="ChEBI" id="CHEBI:15378"/>
        <dbReference type="ChEBI" id="CHEBI:36264"/>
        <dbReference type="ChEBI" id="CHEBI:62727"/>
        <dbReference type="ChEBI" id="CHEBI:71302"/>
        <dbReference type="ChEBI" id="CHEBI:456215"/>
        <dbReference type="EC" id="2.10.1.1"/>
    </reaction>
</comment>
<evidence type="ECO:0000313" key="9">
    <source>
        <dbReference type="EMBL" id="GAA1755650.1"/>
    </source>
</evidence>
<dbReference type="RefSeq" id="WP_344064113.1">
    <property type="nucleotide sequence ID" value="NZ_BAAAPN010000035.1"/>
</dbReference>
<organism evidence="9 10">
    <name type="scientific">Nostocoides vanveenii</name>
    <dbReference type="NCBI Taxonomy" id="330835"/>
    <lineage>
        <taxon>Bacteria</taxon>
        <taxon>Bacillati</taxon>
        <taxon>Actinomycetota</taxon>
        <taxon>Actinomycetes</taxon>
        <taxon>Micrococcales</taxon>
        <taxon>Intrasporangiaceae</taxon>
        <taxon>Nostocoides</taxon>
    </lineage>
</organism>
<dbReference type="SUPFAM" id="SSF53218">
    <property type="entry name" value="Molybdenum cofactor biosynthesis proteins"/>
    <property type="match status" value="1"/>
</dbReference>
<dbReference type="Gene3D" id="2.170.190.11">
    <property type="entry name" value="Molybdopterin biosynthesis moea protein, domain 3"/>
    <property type="match status" value="1"/>
</dbReference>
<dbReference type="CDD" id="cd00887">
    <property type="entry name" value="MoeA"/>
    <property type="match status" value="1"/>
</dbReference>
<dbReference type="Gene3D" id="3.40.980.10">
    <property type="entry name" value="MoaB/Mog-like domain"/>
    <property type="match status" value="1"/>
</dbReference>
<sequence length="394" mass="40750">MPAAEPVELELSACCGLVTCTDVVARVDLPGFDNSAMDGYAIRSADVAEASEDRPEVLRVVGEVAAGGDAAGLVVGPGQAVRIMTGAMMPAGADAVVMVERTDGGVDQVSVCDPVPAGRSIRPAGEDVRAGAVVIPAGTRVGARTIALAAATGHPMLRVRPRPRVAVISTGDELIEPGRPLRPGQIHESNSLMLAAAVEGMGAQTVERLSVGDDPDELVALLTTLAGWCDAIITSGGVSMGAYDVVKAALAAHGVDFVQVAMQPGKPQGFGLFGPRRVPVFALPGNPVSAFVSFEVFVAPALDAMMGTTHERRIVRGVMGHELTSPAGRTQIARAVTSRTDAGWLVDPVVGQGSHFIHDLVRANSLVVVPEATTRLETGDEVEVWLLGDRELTA</sequence>
<dbReference type="InterPro" id="IPR005111">
    <property type="entry name" value="MoeA_C_domain_IV"/>
</dbReference>
<dbReference type="InterPro" id="IPR038987">
    <property type="entry name" value="MoeA-like"/>
</dbReference>
<dbReference type="SUPFAM" id="SSF63882">
    <property type="entry name" value="MoeA N-terminal region -like"/>
    <property type="match status" value="1"/>
</dbReference>
<evidence type="ECO:0000256" key="3">
    <source>
        <dbReference type="ARBA" id="ARBA00010763"/>
    </source>
</evidence>
<dbReference type="Gene3D" id="3.90.105.10">
    <property type="entry name" value="Molybdopterin biosynthesis moea protein, domain 2"/>
    <property type="match status" value="1"/>
</dbReference>
<dbReference type="EMBL" id="BAAAPN010000035">
    <property type="protein sequence ID" value="GAA1755650.1"/>
    <property type="molecule type" value="Genomic_DNA"/>
</dbReference>
<dbReference type="Gene3D" id="2.40.340.10">
    <property type="entry name" value="MoeA, C-terminal, domain IV"/>
    <property type="match status" value="1"/>
</dbReference>
<comment type="function">
    <text evidence="1 7">Catalyzes the insertion of molybdate into adenylated molybdopterin with the concomitant release of AMP.</text>
</comment>
<keyword evidence="5 7" id="KW-0501">Molybdenum cofactor biosynthesis</keyword>
<keyword evidence="7" id="KW-0479">Metal-binding</keyword>
<evidence type="ECO:0000256" key="7">
    <source>
        <dbReference type="RuleBase" id="RU365090"/>
    </source>
</evidence>
<protein>
    <recommendedName>
        <fullName evidence="7">Molybdopterin molybdenumtransferase</fullName>
        <ecNumber evidence="7">2.10.1.1</ecNumber>
    </recommendedName>
</protein>
<dbReference type="SUPFAM" id="SSF63867">
    <property type="entry name" value="MoeA C-terminal domain-like"/>
    <property type="match status" value="1"/>
</dbReference>
<keyword evidence="7" id="KW-0460">Magnesium</keyword>
<accession>A0ABN2KGP2</accession>
<keyword evidence="10" id="KW-1185">Reference proteome</keyword>
<reference evidence="9 10" key="1">
    <citation type="journal article" date="2019" name="Int. J. Syst. Evol. Microbiol.">
        <title>The Global Catalogue of Microorganisms (GCM) 10K type strain sequencing project: providing services to taxonomists for standard genome sequencing and annotation.</title>
        <authorList>
            <consortium name="The Broad Institute Genomics Platform"/>
            <consortium name="The Broad Institute Genome Sequencing Center for Infectious Disease"/>
            <person name="Wu L."/>
            <person name="Ma J."/>
        </authorList>
    </citation>
    <scope>NUCLEOTIDE SEQUENCE [LARGE SCALE GENOMIC DNA]</scope>
    <source>
        <strain evidence="9 10">JCM 15591</strain>
    </source>
</reference>
<dbReference type="Proteomes" id="UP001501475">
    <property type="component" value="Unassembled WGS sequence"/>
</dbReference>
<dbReference type="InterPro" id="IPR005110">
    <property type="entry name" value="MoeA_linker/N"/>
</dbReference>
<evidence type="ECO:0000256" key="4">
    <source>
        <dbReference type="ARBA" id="ARBA00022505"/>
    </source>
</evidence>
<dbReference type="SMART" id="SM00852">
    <property type="entry name" value="MoCF_biosynth"/>
    <property type="match status" value="1"/>
</dbReference>
<keyword evidence="4 7" id="KW-0500">Molybdenum</keyword>
<dbReference type="InterPro" id="IPR001453">
    <property type="entry name" value="MoaB/Mog_dom"/>
</dbReference>
<dbReference type="Pfam" id="PF00994">
    <property type="entry name" value="MoCF_biosynth"/>
    <property type="match status" value="1"/>
</dbReference>
<dbReference type="EC" id="2.10.1.1" evidence="7"/>
<evidence type="ECO:0000256" key="6">
    <source>
        <dbReference type="ARBA" id="ARBA00047317"/>
    </source>
</evidence>